<dbReference type="SUPFAM" id="SSF52540">
    <property type="entry name" value="P-loop containing nucleoside triphosphate hydrolases"/>
    <property type="match status" value="1"/>
</dbReference>
<dbReference type="Proteomes" id="UP000069654">
    <property type="component" value="Unassembled WGS sequence"/>
</dbReference>
<dbReference type="NCBIfam" id="NF041465">
    <property type="entry name" value="HelD_MYCSM"/>
    <property type="match status" value="1"/>
</dbReference>
<keyword evidence="4 5" id="KW-0067">ATP-binding</keyword>
<feature type="domain" description="UvrD-like helicase ATP-binding" evidence="6">
    <location>
        <begin position="190"/>
        <end position="604"/>
    </location>
</feature>
<evidence type="ECO:0000313" key="8">
    <source>
        <dbReference type="Proteomes" id="UP000069654"/>
    </source>
</evidence>
<dbReference type="AlphaFoldDB" id="A0A117ILX3"/>
<dbReference type="GO" id="GO:0005524">
    <property type="term" value="F:ATP binding"/>
    <property type="evidence" value="ECO:0007669"/>
    <property type="project" value="UniProtKB-UniRule"/>
</dbReference>
<reference evidence="7 8" key="1">
    <citation type="journal article" date="2016" name="Genome Announc.">
        <title>Draft Genome Sequences of Five Rapidly Growing Mycobacterium Species, M. thermoresistibile, M. fortuitum subsp. acetamidolyticum, M. canariasense, M. brisbanense, and M. novocastrense.</title>
        <authorList>
            <person name="Katahira K."/>
            <person name="Ogura Y."/>
            <person name="Gotoh Y."/>
            <person name="Hayashi T."/>
        </authorList>
    </citation>
    <scope>NUCLEOTIDE SEQUENCE [LARGE SCALE GENOMIC DNA]</scope>
    <source>
        <strain evidence="7 8">JCM6362</strain>
    </source>
</reference>
<dbReference type="PANTHER" id="PTHR11070">
    <property type="entry name" value="UVRD / RECB / PCRA DNA HELICASE FAMILY MEMBER"/>
    <property type="match status" value="1"/>
</dbReference>
<reference evidence="8" key="2">
    <citation type="submission" date="2016-02" db="EMBL/GenBank/DDBJ databases">
        <title>Draft genome sequence of five rapidly growing Mycobacterium species.</title>
        <authorList>
            <person name="Katahira K."/>
            <person name="Gotou Y."/>
            <person name="Iida K."/>
            <person name="Ogura Y."/>
            <person name="Hayashi T."/>
        </authorList>
    </citation>
    <scope>NUCLEOTIDE SEQUENCE [LARGE SCALE GENOMIC DNA]</scope>
    <source>
        <strain evidence="8">JCM6362</strain>
    </source>
</reference>
<dbReference type="PANTHER" id="PTHR11070:SF45">
    <property type="entry name" value="DNA 3'-5' HELICASE"/>
    <property type="match status" value="1"/>
</dbReference>
<dbReference type="GO" id="GO:0000725">
    <property type="term" value="P:recombinational repair"/>
    <property type="evidence" value="ECO:0007669"/>
    <property type="project" value="TreeGrafter"/>
</dbReference>
<dbReference type="InterPro" id="IPR027417">
    <property type="entry name" value="P-loop_NTPase"/>
</dbReference>
<evidence type="ECO:0000256" key="2">
    <source>
        <dbReference type="ARBA" id="ARBA00022801"/>
    </source>
</evidence>
<keyword evidence="3 5" id="KW-0347">Helicase</keyword>
<comment type="caution">
    <text evidence="7">The sequence shown here is derived from an EMBL/GenBank/DDBJ whole genome shotgun (WGS) entry which is preliminary data.</text>
</comment>
<dbReference type="GO" id="GO:0016787">
    <property type="term" value="F:hydrolase activity"/>
    <property type="evidence" value="ECO:0007669"/>
    <property type="project" value="UniProtKB-UniRule"/>
</dbReference>
<evidence type="ECO:0000256" key="1">
    <source>
        <dbReference type="ARBA" id="ARBA00022741"/>
    </source>
</evidence>
<keyword evidence="2 5" id="KW-0378">Hydrolase</keyword>
<evidence type="ECO:0000256" key="3">
    <source>
        <dbReference type="ARBA" id="ARBA00022806"/>
    </source>
</evidence>
<evidence type="ECO:0000256" key="5">
    <source>
        <dbReference type="PROSITE-ProRule" id="PRU00560"/>
    </source>
</evidence>
<proteinExistence type="predicted"/>
<accession>A0A117ILX3</accession>
<dbReference type="NCBIfam" id="NF041258">
    <property type="entry name" value="motor_HelR_2"/>
    <property type="match status" value="1"/>
</dbReference>
<dbReference type="InterPro" id="IPR000212">
    <property type="entry name" value="DNA_helicase_UvrD/REP"/>
</dbReference>
<evidence type="ECO:0000313" key="7">
    <source>
        <dbReference type="EMBL" id="GAT14378.1"/>
    </source>
</evidence>
<dbReference type="InterPro" id="IPR048227">
    <property type="entry name" value="HelD-like_actinomycetes"/>
</dbReference>
<dbReference type="OrthoDB" id="9787585at2"/>
<dbReference type="GO" id="GO:0043138">
    <property type="term" value="F:3'-5' DNA helicase activity"/>
    <property type="evidence" value="ECO:0007669"/>
    <property type="project" value="TreeGrafter"/>
</dbReference>
<organism evidence="7 8">
    <name type="scientific">Mycolicibacterium thermoresistibile</name>
    <name type="common">Mycobacterium thermoresistibile</name>
    <dbReference type="NCBI Taxonomy" id="1797"/>
    <lineage>
        <taxon>Bacteria</taxon>
        <taxon>Bacillati</taxon>
        <taxon>Actinomycetota</taxon>
        <taxon>Actinomycetes</taxon>
        <taxon>Mycobacteriales</taxon>
        <taxon>Mycobacteriaceae</taxon>
        <taxon>Mycolicibacterium</taxon>
    </lineage>
</organism>
<dbReference type="InterPro" id="IPR014016">
    <property type="entry name" value="UvrD-like_ATP-bd"/>
</dbReference>
<gene>
    <name evidence="7" type="ORF">RMCT_1348</name>
</gene>
<dbReference type="GO" id="GO:0003677">
    <property type="term" value="F:DNA binding"/>
    <property type="evidence" value="ECO:0007669"/>
    <property type="project" value="InterPro"/>
</dbReference>
<dbReference type="GO" id="GO:0005829">
    <property type="term" value="C:cytosol"/>
    <property type="evidence" value="ECO:0007669"/>
    <property type="project" value="TreeGrafter"/>
</dbReference>
<dbReference type="RefSeq" id="WP_003924166.1">
    <property type="nucleotide sequence ID" value="NZ_BCTB01000006.1"/>
</dbReference>
<dbReference type="Gene3D" id="3.40.50.300">
    <property type="entry name" value="P-loop containing nucleotide triphosphate hydrolases"/>
    <property type="match status" value="3"/>
</dbReference>
<dbReference type="STRING" id="1797.RMCT_1348"/>
<evidence type="ECO:0000256" key="4">
    <source>
        <dbReference type="ARBA" id="ARBA00022840"/>
    </source>
</evidence>
<evidence type="ECO:0000259" key="6">
    <source>
        <dbReference type="PROSITE" id="PS51198"/>
    </source>
</evidence>
<dbReference type="EMBL" id="BCTB01000006">
    <property type="protein sequence ID" value="GAT14378.1"/>
    <property type="molecule type" value="Genomic_DNA"/>
</dbReference>
<dbReference type="OMA" id="LAWLPMT"/>
<feature type="binding site" evidence="5">
    <location>
        <begin position="211"/>
        <end position="218"/>
    </location>
    <ligand>
        <name>ATP</name>
        <dbReference type="ChEBI" id="CHEBI:30616"/>
    </ligand>
</feature>
<name>A0A117ILX3_MYCTH</name>
<sequence>MTANENTGRDDRQDELRSELEYVADLYARLDAERAGAQERYREALRAPVDLQDGGTLVDRDARVRALAREMQRLDVADSGLCFGRLDTESGERRYIGRIGIFDRDNDHEPLLLDWRAPMARPFYTATAANPEGMRRRRQFHSRGRQLTGFTDEILGRPDAGEDLTGDPDAALLAAINAPRGPGMRDIVATIQAEQDAVIRLDHPGVLVIEGGPGTGKTAVALHRVAYLLYTRRSQLSGSGVLVVGPNPTFLDHIGRVLPNLGESDVVFMTPGDLVPGLRVTAQDSDDAARVKGSLEILDVLRAAVADRQRLPEEPLPIELSDVTVRIDAETAQWARQEARDSGLPHNEARAVFADVVTWVLTERAIARIGRGWLTRDDRAAWEELRADLLDELANNADYAAALDQLWPILTPQQLLADLYTSPERLRAVGADPALYRADGEAWTVSDVPLLDELIDLLGPDKPADDTAERERQKQAEYAAEVLESLVRREDLMDDEDRLLPTDMLFGEDLAERFAERDHRDLAERAAADRDWVYGHIVVDEAQELSEMDWRALMRRCPSRSFTVVGDLSQRRSAAGTTSWDSMFERYVPGRWVYRTLTVNYRTPAEIMAVAAALLAEFAPGVAPPESVRASGVPPWSRRVTADELPAAVEEFVRAEADRPGTSVVIGPPDVPGAVAPSQTKGLEFDAVLVVEPERILADGPRGAAELYVALTRATQRLGVLHIDPLPSALSGLTPLEDPAGTPAPA</sequence>
<protein>
    <submittedName>
        <fullName evidence="7">Helicase</fullName>
    </submittedName>
</protein>
<keyword evidence="1 5" id="KW-0547">Nucleotide-binding</keyword>
<dbReference type="PROSITE" id="PS51198">
    <property type="entry name" value="UVRD_HELICASE_ATP_BIND"/>
    <property type="match status" value="1"/>
</dbReference>